<evidence type="ECO:0000256" key="4">
    <source>
        <dbReference type="RuleBase" id="RU003718"/>
    </source>
</evidence>
<comment type="subcellular location">
    <subcellularLocation>
        <location evidence="5">Membrane</location>
        <topology evidence="5">Single-pass membrane protein</topology>
    </subcellularLocation>
</comment>
<proteinExistence type="inferred from homology"/>
<comment type="similarity">
    <text evidence="1 4">Belongs to the UDP-glycosyltransferase family.</text>
</comment>
<protein>
    <recommendedName>
        <fullName evidence="5">UDP-glucuronosyltransferase</fullName>
        <ecNumber evidence="5">2.4.1.17</ecNumber>
    </recommendedName>
</protein>
<dbReference type="InterPro" id="IPR050271">
    <property type="entry name" value="UDP-glycosyltransferase"/>
</dbReference>
<dbReference type="OrthoDB" id="5835829at2759"/>
<keyword evidence="2 4" id="KW-0328">Glycosyltransferase</keyword>
<dbReference type="CDD" id="cd03784">
    <property type="entry name" value="GT1_Gtf-like"/>
    <property type="match status" value="1"/>
</dbReference>
<dbReference type="PROSITE" id="PS00375">
    <property type="entry name" value="UDPGT"/>
    <property type="match status" value="1"/>
</dbReference>
<dbReference type="SUPFAM" id="SSF53756">
    <property type="entry name" value="UDP-Glycosyltransferase/glycogen phosphorylase"/>
    <property type="match status" value="1"/>
</dbReference>
<evidence type="ECO:0000256" key="5">
    <source>
        <dbReference type="RuleBase" id="RU362059"/>
    </source>
</evidence>
<evidence type="ECO:0000313" key="6">
    <source>
        <dbReference type="EMBL" id="MBW12731.1"/>
    </source>
</evidence>
<dbReference type="FunFam" id="3.40.50.2000:FF:000021">
    <property type="entry name" value="UDP-glucuronosyltransferase"/>
    <property type="match status" value="1"/>
</dbReference>
<evidence type="ECO:0000256" key="2">
    <source>
        <dbReference type="ARBA" id="ARBA00022676"/>
    </source>
</evidence>
<evidence type="ECO:0000256" key="1">
    <source>
        <dbReference type="ARBA" id="ARBA00009995"/>
    </source>
</evidence>
<keyword evidence="5" id="KW-1133">Transmembrane helix</keyword>
<reference evidence="6" key="1">
    <citation type="submission" date="2017-10" db="EMBL/GenBank/DDBJ databases">
        <title>Transcriptome Assembly of Sugarcane Aphid Adults.</title>
        <authorList>
            <person name="Scully E.D."/>
            <person name="Palmer N.A."/>
            <person name="Geib S.M."/>
            <person name="Sarath G."/>
            <person name="Sattler S.E."/>
        </authorList>
    </citation>
    <scope>NUCLEOTIDE SEQUENCE</scope>
    <source>
        <tissue evidence="6">Whole body</tissue>
    </source>
</reference>
<dbReference type="Pfam" id="PF00201">
    <property type="entry name" value="UDPGT"/>
    <property type="match status" value="1"/>
</dbReference>
<dbReference type="InterPro" id="IPR002213">
    <property type="entry name" value="UDP_glucos_trans"/>
</dbReference>
<evidence type="ECO:0000256" key="3">
    <source>
        <dbReference type="ARBA" id="ARBA00022679"/>
    </source>
</evidence>
<feature type="signal peptide" evidence="5">
    <location>
        <begin position="1"/>
        <end position="23"/>
    </location>
</feature>
<comment type="catalytic activity">
    <reaction evidence="5">
        <text>glucuronate acceptor + UDP-alpha-D-glucuronate = acceptor beta-D-glucuronoside + UDP + H(+)</text>
        <dbReference type="Rhea" id="RHEA:21032"/>
        <dbReference type="ChEBI" id="CHEBI:15378"/>
        <dbReference type="ChEBI" id="CHEBI:58052"/>
        <dbReference type="ChEBI" id="CHEBI:58223"/>
        <dbReference type="ChEBI" id="CHEBI:132367"/>
        <dbReference type="ChEBI" id="CHEBI:132368"/>
        <dbReference type="EC" id="2.4.1.17"/>
    </reaction>
</comment>
<name>A0A2H8TF76_9HEMI</name>
<dbReference type="EMBL" id="GFXV01000926">
    <property type="protein sequence ID" value="MBW12731.1"/>
    <property type="molecule type" value="Transcribed_RNA"/>
</dbReference>
<keyword evidence="5" id="KW-0732">Signal</keyword>
<dbReference type="AlphaFoldDB" id="A0A2H8TF76"/>
<keyword evidence="5" id="KW-0472">Membrane</keyword>
<accession>A0A2H8TF76</accession>
<sequence>MMALKSYKLHLPLFLILIYTSAGSWILTPADGARILAVETVGGRSHWNFMNSILQVLVDNGHNITVFTPFSEGNHENYTEVNTFKESKTLLDEQLKEVLNKYGNPIKVINEVSAMSRTMCNVVYENSKMKEILTNTRSDFDIVLIEPLFSECVSYLAVKLNLPLIYVMPIPTMNIMEYKFTGHMSNPAVVSVNIANFGLPKTFSQKAINSALLIYCTVVNKFNELLLKFTEPQEYDLHAPIPPSLIFVNRHFTIEPASPIPSNVIEIGGIHLKTPKKLPKDILEFIEQSPNGVVYFTFGSTVKMASLPEHIKKAFIESLAQIPQRVLLKYEDEIESMPNNVMTKKWLPQREILLHPKVKLFISHGGISGLYEAIDGGVPILGFPLFADQLRNIDNLVNAEMAISMDILSVTKDALLKNILELLNNEKYMANAKSASKIFKDRPMSPTNLVVYWTEYILRHKGAPHLKSYALNLSWYQYYLLDLIAFILVFIVVVIFVTQQMFKSIFNYFSSYFRSAKSKSE</sequence>
<keyword evidence="5" id="KW-0812">Transmembrane</keyword>
<dbReference type="GO" id="GO:0016020">
    <property type="term" value="C:membrane"/>
    <property type="evidence" value="ECO:0007669"/>
    <property type="project" value="UniProtKB-SubCell"/>
</dbReference>
<dbReference type="EC" id="2.4.1.17" evidence="5"/>
<dbReference type="InterPro" id="IPR035595">
    <property type="entry name" value="UDP_glycos_trans_CS"/>
</dbReference>
<dbReference type="PANTHER" id="PTHR48043:SF145">
    <property type="entry name" value="FI06409P-RELATED"/>
    <property type="match status" value="1"/>
</dbReference>
<feature type="transmembrane region" description="Helical" evidence="5">
    <location>
        <begin position="475"/>
        <end position="497"/>
    </location>
</feature>
<dbReference type="PANTHER" id="PTHR48043">
    <property type="entry name" value="EG:EG0003.4 PROTEIN-RELATED"/>
    <property type="match status" value="1"/>
</dbReference>
<organism evidence="6">
    <name type="scientific">Melanaphis sacchari</name>
    <dbReference type="NCBI Taxonomy" id="742174"/>
    <lineage>
        <taxon>Eukaryota</taxon>
        <taxon>Metazoa</taxon>
        <taxon>Ecdysozoa</taxon>
        <taxon>Arthropoda</taxon>
        <taxon>Hexapoda</taxon>
        <taxon>Insecta</taxon>
        <taxon>Pterygota</taxon>
        <taxon>Neoptera</taxon>
        <taxon>Paraneoptera</taxon>
        <taxon>Hemiptera</taxon>
        <taxon>Sternorrhyncha</taxon>
        <taxon>Aphidomorpha</taxon>
        <taxon>Aphidoidea</taxon>
        <taxon>Aphididae</taxon>
        <taxon>Aphidini</taxon>
        <taxon>Melanaphis</taxon>
    </lineage>
</organism>
<dbReference type="Gene3D" id="3.40.50.2000">
    <property type="entry name" value="Glycogen Phosphorylase B"/>
    <property type="match status" value="1"/>
</dbReference>
<gene>
    <name evidence="6" type="primary">UGT2B33</name>
</gene>
<feature type="chain" id="PRO_5013984565" description="UDP-glucuronosyltransferase" evidence="5">
    <location>
        <begin position="24"/>
        <end position="521"/>
    </location>
</feature>
<keyword evidence="3 4" id="KW-0808">Transferase</keyword>
<dbReference type="GO" id="GO:0015020">
    <property type="term" value="F:glucuronosyltransferase activity"/>
    <property type="evidence" value="ECO:0007669"/>
    <property type="project" value="UniProtKB-EC"/>
</dbReference>